<keyword evidence="7" id="KW-0653">Protein transport</keyword>
<dbReference type="InterPro" id="IPR051045">
    <property type="entry name" value="TonB-dependent_transducer"/>
</dbReference>
<accession>A0A563UAV2</accession>
<feature type="domain" description="TonB C-terminal" evidence="11">
    <location>
        <begin position="234"/>
        <end position="326"/>
    </location>
</feature>
<comment type="similarity">
    <text evidence="2">Belongs to the TonB family.</text>
</comment>
<comment type="subcellular location">
    <subcellularLocation>
        <location evidence="1">Cell inner membrane</location>
        <topology evidence="1">Single-pass membrane protein</topology>
        <orientation evidence="1">Periplasmic side</orientation>
    </subcellularLocation>
</comment>
<dbReference type="AlphaFoldDB" id="A0A563UAV2"/>
<name>A0A563UAV2_9SPHI</name>
<evidence type="ECO:0000256" key="3">
    <source>
        <dbReference type="ARBA" id="ARBA00022448"/>
    </source>
</evidence>
<dbReference type="GO" id="GO:0015031">
    <property type="term" value="P:protein transport"/>
    <property type="evidence" value="ECO:0007669"/>
    <property type="project" value="UniProtKB-KW"/>
</dbReference>
<keyword evidence="6" id="KW-0812">Transmembrane</keyword>
<evidence type="ECO:0000256" key="8">
    <source>
        <dbReference type="ARBA" id="ARBA00022989"/>
    </source>
</evidence>
<dbReference type="OrthoDB" id="649093at2"/>
<evidence type="ECO:0000256" key="7">
    <source>
        <dbReference type="ARBA" id="ARBA00022927"/>
    </source>
</evidence>
<evidence type="ECO:0000256" key="5">
    <source>
        <dbReference type="ARBA" id="ARBA00022519"/>
    </source>
</evidence>
<dbReference type="PROSITE" id="PS52015">
    <property type="entry name" value="TONB_CTD"/>
    <property type="match status" value="1"/>
</dbReference>
<dbReference type="Proteomes" id="UP000318010">
    <property type="component" value="Unassembled WGS sequence"/>
</dbReference>
<reference evidence="12 13" key="1">
    <citation type="submission" date="2019-07" db="EMBL/GenBank/DDBJ databases">
        <authorList>
            <person name="Kim J."/>
        </authorList>
    </citation>
    <scope>NUCLEOTIDE SEQUENCE [LARGE SCALE GENOMIC DNA]</scope>
    <source>
        <strain evidence="12 13">MJ1a</strain>
    </source>
</reference>
<dbReference type="InterPro" id="IPR006260">
    <property type="entry name" value="TonB/TolA_C"/>
</dbReference>
<dbReference type="GO" id="GO:0031992">
    <property type="term" value="F:energy transducer activity"/>
    <property type="evidence" value="ECO:0007669"/>
    <property type="project" value="TreeGrafter"/>
</dbReference>
<sequence>MKSLLTVALIIFPIFCFAQAQNVFFLKNDGTLVVSKDSADYIRVISEPDKGSELFNVVEYYKSGKRKAVGKSVVMNSASFDGVKLTFFENGRRKSTETFDKGVLTGESDDYFPNGKLYLHKKHIITETPQPETKWPLRKSEFTITDGYDSTGVKQITDGNGILKIYNISFTAVAEEGSVKNGKREGEWSGKDEVNNATFKETYSNGELVAGSANFNGITSTYTKNRFTNPEFRDGYMGFGRFLGRTVRYPADAREQNKTGIVISGFTITKAGDVADIEVIFSAGKSLDDEAVRSIKMSPKWKPATKYGQQVSAKYNVPLTFDLQIN</sequence>
<dbReference type="PANTHER" id="PTHR33446:SF2">
    <property type="entry name" value="PROTEIN TONB"/>
    <property type="match status" value="1"/>
</dbReference>
<dbReference type="PANTHER" id="PTHR33446">
    <property type="entry name" value="PROTEIN TONB-RELATED"/>
    <property type="match status" value="1"/>
</dbReference>
<evidence type="ECO:0000313" key="13">
    <source>
        <dbReference type="Proteomes" id="UP000318010"/>
    </source>
</evidence>
<dbReference type="NCBIfam" id="TIGR01352">
    <property type="entry name" value="tonB_Cterm"/>
    <property type="match status" value="1"/>
</dbReference>
<feature type="signal peptide" evidence="10">
    <location>
        <begin position="1"/>
        <end position="20"/>
    </location>
</feature>
<evidence type="ECO:0000256" key="1">
    <source>
        <dbReference type="ARBA" id="ARBA00004383"/>
    </source>
</evidence>
<dbReference type="GO" id="GO:0055085">
    <property type="term" value="P:transmembrane transport"/>
    <property type="evidence" value="ECO:0007669"/>
    <property type="project" value="InterPro"/>
</dbReference>
<dbReference type="InterPro" id="IPR037682">
    <property type="entry name" value="TonB_C"/>
</dbReference>
<protein>
    <submittedName>
        <fullName evidence="12">TonB family protein</fullName>
    </submittedName>
</protein>
<evidence type="ECO:0000256" key="9">
    <source>
        <dbReference type="ARBA" id="ARBA00023136"/>
    </source>
</evidence>
<keyword evidence="8" id="KW-1133">Transmembrane helix</keyword>
<dbReference type="RefSeq" id="WP_146269306.1">
    <property type="nucleotide sequence ID" value="NZ_VOEI01000001.1"/>
</dbReference>
<gene>
    <name evidence="12" type="ORF">FPZ42_04650</name>
</gene>
<keyword evidence="9" id="KW-0472">Membrane</keyword>
<dbReference type="SUPFAM" id="SSF74653">
    <property type="entry name" value="TolA/TonB C-terminal domain"/>
    <property type="match status" value="1"/>
</dbReference>
<evidence type="ECO:0000259" key="11">
    <source>
        <dbReference type="PROSITE" id="PS52015"/>
    </source>
</evidence>
<keyword evidence="4" id="KW-1003">Cell membrane</keyword>
<dbReference type="Pfam" id="PF03544">
    <property type="entry name" value="TonB_C"/>
    <property type="match status" value="1"/>
</dbReference>
<evidence type="ECO:0000256" key="6">
    <source>
        <dbReference type="ARBA" id="ARBA00022692"/>
    </source>
</evidence>
<dbReference type="EMBL" id="VOEI01000001">
    <property type="protein sequence ID" value="TWR28512.1"/>
    <property type="molecule type" value="Genomic_DNA"/>
</dbReference>
<feature type="chain" id="PRO_5021972632" evidence="10">
    <location>
        <begin position="21"/>
        <end position="326"/>
    </location>
</feature>
<evidence type="ECO:0000256" key="2">
    <source>
        <dbReference type="ARBA" id="ARBA00006555"/>
    </source>
</evidence>
<evidence type="ECO:0000256" key="4">
    <source>
        <dbReference type="ARBA" id="ARBA00022475"/>
    </source>
</evidence>
<keyword evidence="5" id="KW-0997">Cell inner membrane</keyword>
<keyword evidence="10" id="KW-0732">Signal</keyword>
<comment type="caution">
    <text evidence="12">The sequence shown here is derived from an EMBL/GenBank/DDBJ whole genome shotgun (WGS) entry which is preliminary data.</text>
</comment>
<evidence type="ECO:0000256" key="10">
    <source>
        <dbReference type="SAM" id="SignalP"/>
    </source>
</evidence>
<dbReference type="GO" id="GO:0098797">
    <property type="term" value="C:plasma membrane protein complex"/>
    <property type="evidence" value="ECO:0007669"/>
    <property type="project" value="TreeGrafter"/>
</dbReference>
<dbReference type="Gene3D" id="3.30.1150.10">
    <property type="match status" value="1"/>
</dbReference>
<keyword evidence="13" id="KW-1185">Reference proteome</keyword>
<proteinExistence type="inferred from homology"/>
<keyword evidence="3" id="KW-0813">Transport</keyword>
<organism evidence="12 13">
    <name type="scientific">Mucilaginibacter achroorhodeus</name>
    <dbReference type="NCBI Taxonomy" id="2599294"/>
    <lineage>
        <taxon>Bacteria</taxon>
        <taxon>Pseudomonadati</taxon>
        <taxon>Bacteroidota</taxon>
        <taxon>Sphingobacteriia</taxon>
        <taxon>Sphingobacteriales</taxon>
        <taxon>Sphingobacteriaceae</taxon>
        <taxon>Mucilaginibacter</taxon>
    </lineage>
</organism>
<evidence type="ECO:0000313" key="12">
    <source>
        <dbReference type="EMBL" id="TWR28512.1"/>
    </source>
</evidence>